<dbReference type="EMBL" id="JBHUCM010000013">
    <property type="protein sequence ID" value="MFD1538284.1"/>
    <property type="molecule type" value="Genomic_DNA"/>
</dbReference>
<gene>
    <name evidence="2" type="ORF">ACFSJ0_14620</name>
</gene>
<feature type="signal peptide" evidence="1">
    <location>
        <begin position="1"/>
        <end position="28"/>
    </location>
</feature>
<name>A0ABW4G7C6_9ACTN</name>
<evidence type="ECO:0000256" key="1">
    <source>
        <dbReference type="SAM" id="SignalP"/>
    </source>
</evidence>
<dbReference type="RefSeq" id="WP_219533290.1">
    <property type="nucleotide sequence ID" value="NZ_JAHKRM010000017.1"/>
</dbReference>
<evidence type="ECO:0000313" key="2">
    <source>
        <dbReference type="EMBL" id="MFD1538284.1"/>
    </source>
</evidence>
<evidence type="ECO:0000313" key="3">
    <source>
        <dbReference type="Proteomes" id="UP001597097"/>
    </source>
</evidence>
<comment type="caution">
    <text evidence="2">The sequence shown here is derived from an EMBL/GenBank/DDBJ whole genome shotgun (WGS) entry which is preliminary data.</text>
</comment>
<feature type="chain" id="PRO_5045693859" evidence="1">
    <location>
        <begin position="29"/>
        <end position="113"/>
    </location>
</feature>
<proteinExistence type="predicted"/>
<dbReference type="Proteomes" id="UP001597097">
    <property type="component" value="Unassembled WGS sequence"/>
</dbReference>
<keyword evidence="1" id="KW-0732">Signal</keyword>
<reference evidence="3" key="1">
    <citation type="journal article" date="2019" name="Int. J. Syst. Evol. Microbiol.">
        <title>The Global Catalogue of Microorganisms (GCM) 10K type strain sequencing project: providing services to taxonomists for standard genome sequencing and annotation.</title>
        <authorList>
            <consortium name="The Broad Institute Genomics Platform"/>
            <consortium name="The Broad Institute Genome Sequencing Center for Infectious Disease"/>
            <person name="Wu L."/>
            <person name="Ma J."/>
        </authorList>
    </citation>
    <scope>NUCLEOTIDE SEQUENCE [LARGE SCALE GENOMIC DNA]</scope>
    <source>
        <strain evidence="3">CGMCC 1.15399</strain>
    </source>
</reference>
<organism evidence="2 3">
    <name type="scientific">Nonomuraea guangzhouensis</name>
    <dbReference type="NCBI Taxonomy" id="1291555"/>
    <lineage>
        <taxon>Bacteria</taxon>
        <taxon>Bacillati</taxon>
        <taxon>Actinomycetota</taxon>
        <taxon>Actinomycetes</taxon>
        <taxon>Streptosporangiales</taxon>
        <taxon>Streptosporangiaceae</taxon>
        <taxon>Nonomuraea</taxon>
    </lineage>
</organism>
<protein>
    <submittedName>
        <fullName evidence="2">Uncharacterized protein</fullName>
    </submittedName>
</protein>
<accession>A0ABW4G7C6</accession>
<keyword evidence="3" id="KW-1185">Reference proteome</keyword>
<sequence>MNRMLRSLLLTITAIFLAIGAFTGTQTAANSSTTITQAVASSSTGTSAAVLSCNARDNLSAIANDFISKCRKASIRQEFPSEFLPDTLGTIQKIKTARGKTAWKLLNDNRFKR</sequence>